<dbReference type="GO" id="GO:0008198">
    <property type="term" value="F:ferrous iron binding"/>
    <property type="evidence" value="ECO:0007669"/>
    <property type="project" value="TreeGrafter"/>
</dbReference>
<keyword evidence="6 11" id="KW-0223">Dioxygenase</keyword>
<dbReference type="PANTHER" id="PTHR12918">
    <property type="entry name" value="CYSTEINE DIOXYGENASE"/>
    <property type="match status" value="1"/>
</dbReference>
<comment type="catalytic activity">
    <reaction evidence="11">
        <text>L-cysteine + O2 = 3-sulfino-L-alanine + H(+)</text>
        <dbReference type="Rhea" id="RHEA:20441"/>
        <dbReference type="ChEBI" id="CHEBI:15378"/>
        <dbReference type="ChEBI" id="CHEBI:15379"/>
        <dbReference type="ChEBI" id="CHEBI:35235"/>
        <dbReference type="ChEBI" id="CHEBI:61085"/>
        <dbReference type="EC" id="1.13.11.20"/>
    </reaction>
</comment>
<evidence type="ECO:0000256" key="9">
    <source>
        <dbReference type="PIRSR" id="PIRSR610300-50"/>
    </source>
</evidence>
<feature type="binding site" evidence="10">
    <location>
        <position position="37"/>
    </location>
    <ligand>
        <name>Fe cation</name>
        <dbReference type="ChEBI" id="CHEBI:24875"/>
        <note>catalytic</note>
    </ligand>
</feature>
<comment type="caution">
    <text evidence="13">The sequence shown here is derived from an EMBL/GenBank/DDBJ whole genome shotgun (WGS) entry which is preliminary data.</text>
</comment>
<evidence type="ECO:0000256" key="5">
    <source>
        <dbReference type="ARBA" id="ARBA00022784"/>
    </source>
</evidence>
<comment type="cofactor">
    <cofactor evidence="11">
        <name>Fe cation</name>
        <dbReference type="ChEBI" id="CHEBI:24875"/>
    </cofactor>
    <text evidence="11">Binds 1 Fe cation per subunit.</text>
</comment>
<accession>A0AAV4GU68</accession>
<evidence type="ECO:0000256" key="11">
    <source>
        <dbReference type="RuleBase" id="RU366010"/>
    </source>
</evidence>
<dbReference type="InterPro" id="IPR010300">
    <property type="entry name" value="CDO_1"/>
</dbReference>
<evidence type="ECO:0000256" key="1">
    <source>
        <dbReference type="ARBA" id="ARBA00004759"/>
    </source>
</evidence>
<organism evidence="13 14">
    <name type="scientific">Elysia marginata</name>
    <dbReference type="NCBI Taxonomy" id="1093978"/>
    <lineage>
        <taxon>Eukaryota</taxon>
        <taxon>Metazoa</taxon>
        <taxon>Spiralia</taxon>
        <taxon>Lophotrochozoa</taxon>
        <taxon>Mollusca</taxon>
        <taxon>Gastropoda</taxon>
        <taxon>Heterobranchia</taxon>
        <taxon>Euthyneura</taxon>
        <taxon>Panpulmonata</taxon>
        <taxon>Sacoglossa</taxon>
        <taxon>Placobranchoidea</taxon>
        <taxon>Plakobranchidae</taxon>
        <taxon>Elysia</taxon>
    </lineage>
</organism>
<evidence type="ECO:0000256" key="7">
    <source>
        <dbReference type="ARBA" id="ARBA00023002"/>
    </source>
</evidence>
<feature type="binding site" evidence="10">
    <location>
        <position position="35"/>
    </location>
    <ligand>
        <name>Fe cation</name>
        <dbReference type="ChEBI" id="CHEBI:24875"/>
        <note>catalytic</note>
    </ligand>
</feature>
<evidence type="ECO:0000256" key="12">
    <source>
        <dbReference type="SAM" id="MobiDB-lite"/>
    </source>
</evidence>
<dbReference type="GO" id="GO:0042412">
    <property type="term" value="P:taurine biosynthetic process"/>
    <property type="evidence" value="ECO:0007669"/>
    <property type="project" value="UniProtKB-UniRule"/>
</dbReference>
<name>A0AAV4GU68_9GAST</name>
<feature type="cross-link" description="3'-(S-cysteinyl)-tyrosine (Cys-Tyr)" evidence="9">
    <location>
        <begin position="42"/>
        <end position="129"/>
    </location>
</feature>
<dbReference type="Pfam" id="PF05995">
    <property type="entry name" value="CDO_I"/>
    <property type="match status" value="1"/>
</dbReference>
<dbReference type="Gene3D" id="2.60.120.10">
    <property type="entry name" value="Jelly Rolls"/>
    <property type="match status" value="1"/>
</dbReference>
<dbReference type="EC" id="1.13.11.20" evidence="3 11"/>
<keyword evidence="8 10" id="KW-0408">Iron</keyword>
<dbReference type="InterPro" id="IPR014710">
    <property type="entry name" value="RmlC-like_jellyroll"/>
</dbReference>
<dbReference type="GO" id="GO:0019448">
    <property type="term" value="P:L-cysteine catabolic process"/>
    <property type="evidence" value="ECO:0007669"/>
    <property type="project" value="TreeGrafter"/>
</dbReference>
<evidence type="ECO:0000256" key="2">
    <source>
        <dbReference type="ARBA" id="ARBA00006622"/>
    </source>
</evidence>
<gene>
    <name evidence="13" type="ORF">ElyMa_006104600</name>
</gene>
<dbReference type="InterPro" id="IPR011051">
    <property type="entry name" value="RmlC_Cupin_sf"/>
</dbReference>
<dbReference type="AlphaFoldDB" id="A0AAV4GU68"/>
<protein>
    <recommendedName>
        <fullName evidence="3 11">Cysteine dioxygenase</fullName>
        <ecNumber evidence="3 11">1.13.11.20</ecNumber>
    </recommendedName>
</protein>
<evidence type="ECO:0000256" key="3">
    <source>
        <dbReference type="ARBA" id="ARBA00013133"/>
    </source>
</evidence>
<dbReference type="Proteomes" id="UP000762676">
    <property type="component" value="Unassembled WGS sequence"/>
</dbReference>
<evidence type="ECO:0000313" key="14">
    <source>
        <dbReference type="Proteomes" id="UP000762676"/>
    </source>
</evidence>
<evidence type="ECO:0000256" key="6">
    <source>
        <dbReference type="ARBA" id="ARBA00022964"/>
    </source>
</evidence>
<comment type="similarity">
    <text evidence="2 11">Belongs to the cysteine dioxygenase family.</text>
</comment>
<keyword evidence="14" id="KW-1185">Reference proteome</keyword>
<feature type="binding site" evidence="10">
    <location>
        <position position="112"/>
    </location>
    <ligand>
        <name>Fe cation</name>
        <dbReference type="ChEBI" id="CHEBI:24875"/>
        <note>catalytic</note>
    </ligand>
</feature>
<evidence type="ECO:0000256" key="10">
    <source>
        <dbReference type="PIRSR" id="PIRSR610300-51"/>
    </source>
</evidence>
<dbReference type="EMBL" id="BMAT01012249">
    <property type="protein sequence ID" value="GFR88636.1"/>
    <property type="molecule type" value="Genomic_DNA"/>
</dbReference>
<sequence length="130" mass="14926">MTIDNRYTRNLVDEGNGKFNLMILCWNEAQGSGIHSHANSHCFLKVLDGTVKEELFYWPEHNNQTNNSGDENAERTENTDDNSEQSSGMQKWADNQLMKNECGYINDDIGLHRVENPSHVDKAVTLHLYR</sequence>
<reference evidence="13 14" key="1">
    <citation type="journal article" date="2021" name="Elife">
        <title>Chloroplast acquisition without the gene transfer in kleptoplastic sea slugs, Plakobranchus ocellatus.</title>
        <authorList>
            <person name="Maeda T."/>
            <person name="Takahashi S."/>
            <person name="Yoshida T."/>
            <person name="Shimamura S."/>
            <person name="Takaki Y."/>
            <person name="Nagai Y."/>
            <person name="Toyoda A."/>
            <person name="Suzuki Y."/>
            <person name="Arimoto A."/>
            <person name="Ishii H."/>
            <person name="Satoh N."/>
            <person name="Nishiyama T."/>
            <person name="Hasebe M."/>
            <person name="Maruyama T."/>
            <person name="Minagawa J."/>
            <person name="Obokata J."/>
            <person name="Shigenobu S."/>
        </authorList>
    </citation>
    <scope>NUCLEOTIDE SEQUENCE [LARGE SCALE GENOMIC DNA]</scope>
</reference>
<feature type="region of interest" description="Disordered" evidence="12">
    <location>
        <begin position="60"/>
        <end position="92"/>
    </location>
</feature>
<dbReference type="GO" id="GO:0017172">
    <property type="term" value="F:cysteine dioxygenase activity"/>
    <property type="evidence" value="ECO:0007669"/>
    <property type="project" value="UniProtKB-UniRule"/>
</dbReference>
<keyword evidence="4 10" id="KW-0479">Metal-binding</keyword>
<dbReference type="PANTHER" id="PTHR12918:SF1">
    <property type="entry name" value="CYSTEINE DIOXYGENASE TYPE 1"/>
    <property type="match status" value="1"/>
</dbReference>
<feature type="compositionally biased region" description="Polar residues" evidence="12">
    <location>
        <begin position="61"/>
        <end position="70"/>
    </location>
</feature>
<dbReference type="CDD" id="cd10548">
    <property type="entry name" value="cupin_CDO"/>
    <property type="match status" value="1"/>
</dbReference>
<evidence type="ECO:0000256" key="4">
    <source>
        <dbReference type="ARBA" id="ARBA00022723"/>
    </source>
</evidence>
<evidence type="ECO:0000256" key="8">
    <source>
        <dbReference type="ARBA" id="ARBA00023004"/>
    </source>
</evidence>
<proteinExistence type="inferred from homology"/>
<comment type="pathway">
    <text evidence="1 11">Organosulfur biosynthesis; taurine biosynthesis; hypotaurine from L-cysteine: step 1/2.</text>
</comment>
<dbReference type="SUPFAM" id="SSF51182">
    <property type="entry name" value="RmlC-like cupins"/>
    <property type="match status" value="1"/>
</dbReference>
<keyword evidence="5 9" id="KW-0883">Thioether bond</keyword>
<keyword evidence="7 11" id="KW-0560">Oxidoreductase</keyword>
<evidence type="ECO:0000313" key="13">
    <source>
        <dbReference type="EMBL" id="GFR88636.1"/>
    </source>
</evidence>